<proteinExistence type="predicted"/>
<dbReference type="Proteomes" id="UP001623349">
    <property type="component" value="Unassembled WGS sequence"/>
</dbReference>
<dbReference type="EMBL" id="BAAFST010000020">
    <property type="protein sequence ID" value="GAB1302628.1"/>
    <property type="molecule type" value="Genomic_DNA"/>
</dbReference>
<protein>
    <submittedName>
        <fullName evidence="1">Uncharacterized protein</fullName>
    </submittedName>
</protein>
<name>A0ABQ0FTQ2_APOSI</name>
<accession>A0ABQ0FTQ2</accession>
<keyword evidence="2" id="KW-1185">Reference proteome</keyword>
<sequence length="36" mass="3984">MGFAVKVKLFQPKSCGLLRQPEAGWMSLLADIIYGD</sequence>
<evidence type="ECO:0000313" key="1">
    <source>
        <dbReference type="EMBL" id="GAB1302628.1"/>
    </source>
</evidence>
<organism evidence="1 2">
    <name type="scientific">Apodemus speciosus</name>
    <name type="common">Large Japanese field mouse</name>
    <dbReference type="NCBI Taxonomy" id="105296"/>
    <lineage>
        <taxon>Eukaryota</taxon>
        <taxon>Metazoa</taxon>
        <taxon>Chordata</taxon>
        <taxon>Craniata</taxon>
        <taxon>Vertebrata</taxon>
        <taxon>Euteleostomi</taxon>
        <taxon>Mammalia</taxon>
        <taxon>Eutheria</taxon>
        <taxon>Euarchontoglires</taxon>
        <taxon>Glires</taxon>
        <taxon>Rodentia</taxon>
        <taxon>Myomorpha</taxon>
        <taxon>Muroidea</taxon>
        <taxon>Muridae</taxon>
        <taxon>Murinae</taxon>
        <taxon>Apodemus</taxon>
    </lineage>
</organism>
<reference evidence="1 2" key="1">
    <citation type="submission" date="2024-08" db="EMBL/GenBank/DDBJ databases">
        <title>The draft genome of Apodemus speciosus.</title>
        <authorList>
            <person name="Nabeshima K."/>
            <person name="Suzuki S."/>
            <person name="Onuma M."/>
        </authorList>
    </citation>
    <scope>NUCLEOTIDE SEQUENCE [LARGE SCALE GENOMIC DNA]</scope>
    <source>
        <strain evidence="1">IB14-021</strain>
    </source>
</reference>
<comment type="caution">
    <text evidence="1">The sequence shown here is derived from an EMBL/GenBank/DDBJ whole genome shotgun (WGS) entry which is preliminary data.</text>
</comment>
<evidence type="ECO:0000313" key="2">
    <source>
        <dbReference type="Proteomes" id="UP001623349"/>
    </source>
</evidence>
<gene>
    <name evidence="1" type="ORF">APTSU1_001786700</name>
</gene>